<dbReference type="SUPFAM" id="SSF56112">
    <property type="entry name" value="Protein kinase-like (PK-like)"/>
    <property type="match status" value="1"/>
</dbReference>
<keyword evidence="6 7" id="KW-0067">ATP-binding</keyword>
<keyword evidence="2 10" id="KW-0723">Serine/threonine-protein kinase</keyword>
<dbReference type="PANTHER" id="PTHR43289:SF6">
    <property type="entry name" value="SERINE_THREONINE-PROTEIN KINASE NEKL-3"/>
    <property type="match status" value="1"/>
</dbReference>
<feature type="domain" description="Protein kinase" evidence="9">
    <location>
        <begin position="12"/>
        <end position="261"/>
    </location>
</feature>
<dbReference type="PANTHER" id="PTHR43289">
    <property type="entry name" value="MITOGEN-ACTIVATED PROTEIN KINASE KINASE KINASE 20-RELATED"/>
    <property type="match status" value="1"/>
</dbReference>
<dbReference type="InterPro" id="IPR008271">
    <property type="entry name" value="Ser/Thr_kinase_AS"/>
</dbReference>
<evidence type="ECO:0000256" key="4">
    <source>
        <dbReference type="ARBA" id="ARBA00022741"/>
    </source>
</evidence>
<reference evidence="10 11" key="1">
    <citation type="submission" date="2016-10" db="EMBL/GenBank/DDBJ databases">
        <authorList>
            <person name="de Groot N.N."/>
        </authorList>
    </citation>
    <scope>NUCLEOTIDE SEQUENCE [LARGE SCALE GENOMIC DNA]</scope>
    <source>
        <strain evidence="10 11">CGMCC 4.5681</strain>
    </source>
</reference>
<keyword evidence="4 7" id="KW-0547">Nucleotide-binding</keyword>
<dbReference type="InterPro" id="IPR011009">
    <property type="entry name" value="Kinase-like_dom_sf"/>
</dbReference>
<evidence type="ECO:0000313" key="10">
    <source>
        <dbReference type="EMBL" id="SDJ59212.1"/>
    </source>
</evidence>
<evidence type="ECO:0000259" key="9">
    <source>
        <dbReference type="PROSITE" id="PS50011"/>
    </source>
</evidence>
<dbReference type="Proteomes" id="UP000198683">
    <property type="component" value="Unassembled WGS sequence"/>
</dbReference>
<dbReference type="OrthoDB" id="4716121at2"/>
<dbReference type="AlphaFoldDB" id="A0A1G8UZE3"/>
<feature type="compositionally biased region" description="Low complexity" evidence="8">
    <location>
        <begin position="537"/>
        <end position="550"/>
    </location>
</feature>
<dbReference type="InterPro" id="IPR000719">
    <property type="entry name" value="Prot_kinase_dom"/>
</dbReference>
<feature type="compositionally biased region" description="Low complexity" evidence="8">
    <location>
        <begin position="360"/>
        <end position="377"/>
    </location>
</feature>
<evidence type="ECO:0000256" key="1">
    <source>
        <dbReference type="ARBA" id="ARBA00012513"/>
    </source>
</evidence>
<dbReference type="Pfam" id="PF00069">
    <property type="entry name" value="Pkinase"/>
    <property type="match status" value="1"/>
</dbReference>
<keyword evidence="11" id="KW-1185">Reference proteome</keyword>
<name>A0A1G8UZE3_9ACTN</name>
<feature type="region of interest" description="Disordered" evidence="8">
    <location>
        <begin position="360"/>
        <end position="562"/>
    </location>
</feature>
<keyword evidence="3" id="KW-0808">Transferase</keyword>
<feature type="binding site" evidence="7">
    <location>
        <position position="41"/>
    </location>
    <ligand>
        <name>ATP</name>
        <dbReference type="ChEBI" id="CHEBI:30616"/>
    </ligand>
</feature>
<evidence type="ECO:0000256" key="6">
    <source>
        <dbReference type="ARBA" id="ARBA00022840"/>
    </source>
</evidence>
<protein>
    <recommendedName>
        <fullName evidence="1">non-specific serine/threonine protein kinase</fullName>
        <ecNumber evidence="1">2.7.11.1</ecNumber>
    </recommendedName>
</protein>
<evidence type="ECO:0000313" key="11">
    <source>
        <dbReference type="Proteomes" id="UP000198683"/>
    </source>
</evidence>
<dbReference type="PROSITE" id="PS00108">
    <property type="entry name" value="PROTEIN_KINASE_ST"/>
    <property type="match status" value="1"/>
</dbReference>
<evidence type="ECO:0000256" key="8">
    <source>
        <dbReference type="SAM" id="MobiDB-lite"/>
    </source>
</evidence>
<proteinExistence type="predicted"/>
<dbReference type="GO" id="GO:0005524">
    <property type="term" value="F:ATP binding"/>
    <property type="evidence" value="ECO:0007669"/>
    <property type="project" value="UniProtKB-UniRule"/>
</dbReference>
<dbReference type="InterPro" id="IPR017441">
    <property type="entry name" value="Protein_kinase_ATP_BS"/>
</dbReference>
<dbReference type="PRINTS" id="PR01217">
    <property type="entry name" value="PRICHEXTENSN"/>
</dbReference>
<dbReference type="EMBL" id="FNFB01000002">
    <property type="protein sequence ID" value="SDJ59212.1"/>
    <property type="molecule type" value="Genomic_DNA"/>
</dbReference>
<dbReference type="PROSITE" id="PS50011">
    <property type="entry name" value="PROTEIN_KINASE_DOM"/>
    <property type="match status" value="1"/>
</dbReference>
<dbReference type="EC" id="2.7.11.1" evidence="1"/>
<sequence>MYGDGPWGVPGYTEVRALGAGASGRVVLARRDYDGVEVAIKYLGERLRSDVGFVARFRHEARLLGALRSPHHARLIDYVESGQGAAIIMELVNGVSLREILKSEGPTGAEAALTVLKGSLQGLAAAHAIGVVHRDYKPENVMVESDGASKLVDFGIAVRTGEDADATGTPPYMAPEQWSGERAGPSTDVYAATVVFFECLTGTRPFRAADILAMAHQHLTAPPPVEQVPPPLRGLVERGLAKNPAERPPSAEAFLTELEAVAVAAYGEDWEDRGRRRLGVLAALLAALFPAPLDEPAETETALTETRLREPSRLLSKLPAKIAAGVTAVGALVAAVTITVNAMSHDEAALRAETSQIAPTTAVPTTAVPTTAVPATPEGVETDEELTPVPEKTTPEPSASDTPPSVQPTATQPVTSQPTASPATSERPATRTPTPARASAETRRPAPSRTPTPQASPRITVDVPDRKGVTPQATARPTQAPSSAPAPTRTFPGPPRPTQQPTQQPTTQPPDPTGEPGGGETTDPPRPTEGGGGQIDPPQTAPQRATAALAKRPRVADRRSKR</sequence>
<evidence type="ECO:0000256" key="7">
    <source>
        <dbReference type="PROSITE-ProRule" id="PRU10141"/>
    </source>
</evidence>
<dbReference type="STRING" id="683260.SAMN05421874_102336"/>
<gene>
    <name evidence="10" type="ORF">SAMN05421874_102336</name>
</gene>
<evidence type="ECO:0000256" key="2">
    <source>
        <dbReference type="ARBA" id="ARBA00022527"/>
    </source>
</evidence>
<dbReference type="Gene3D" id="1.10.510.10">
    <property type="entry name" value="Transferase(Phosphotransferase) domain 1"/>
    <property type="match status" value="1"/>
</dbReference>
<dbReference type="PROSITE" id="PS00107">
    <property type="entry name" value="PROTEIN_KINASE_ATP"/>
    <property type="match status" value="1"/>
</dbReference>
<feature type="compositionally biased region" description="Low complexity" evidence="8">
    <location>
        <begin position="422"/>
        <end position="458"/>
    </location>
</feature>
<dbReference type="GO" id="GO:0004674">
    <property type="term" value="F:protein serine/threonine kinase activity"/>
    <property type="evidence" value="ECO:0007669"/>
    <property type="project" value="UniProtKB-KW"/>
</dbReference>
<dbReference type="RefSeq" id="WP_090760143.1">
    <property type="nucleotide sequence ID" value="NZ_FNFB01000002.1"/>
</dbReference>
<feature type="compositionally biased region" description="Low complexity" evidence="8">
    <location>
        <begin position="473"/>
        <end position="491"/>
    </location>
</feature>
<feature type="compositionally biased region" description="Polar residues" evidence="8">
    <location>
        <begin position="395"/>
        <end position="421"/>
    </location>
</feature>
<keyword evidence="5 10" id="KW-0418">Kinase</keyword>
<organism evidence="10 11">
    <name type="scientific">Nonomuraea maritima</name>
    <dbReference type="NCBI Taxonomy" id="683260"/>
    <lineage>
        <taxon>Bacteria</taxon>
        <taxon>Bacillati</taxon>
        <taxon>Actinomycetota</taxon>
        <taxon>Actinomycetes</taxon>
        <taxon>Streptosporangiales</taxon>
        <taxon>Streptosporangiaceae</taxon>
        <taxon>Nonomuraea</taxon>
    </lineage>
</organism>
<accession>A0A1G8UZE3</accession>
<evidence type="ECO:0000256" key="3">
    <source>
        <dbReference type="ARBA" id="ARBA00022679"/>
    </source>
</evidence>
<dbReference type="CDD" id="cd14014">
    <property type="entry name" value="STKc_PknB_like"/>
    <property type="match status" value="1"/>
</dbReference>
<evidence type="ECO:0000256" key="5">
    <source>
        <dbReference type="ARBA" id="ARBA00022777"/>
    </source>
</evidence>